<dbReference type="RefSeq" id="WP_215120104.1">
    <property type="nucleotide sequence ID" value="NZ_CP075896.1"/>
</dbReference>
<dbReference type="InterPro" id="IPR027417">
    <property type="entry name" value="P-loop_NTPase"/>
</dbReference>
<dbReference type="Proteomes" id="UP000679629">
    <property type="component" value="Chromosome"/>
</dbReference>
<dbReference type="EMBL" id="CP075896">
    <property type="protein sequence ID" value="QWB24257.1"/>
    <property type="molecule type" value="Genomic_DNA"/>
</dbReference>
<name>A0ABX8FTC9_9ACTN</name>
<organism evidence="2 3">
    <name type="scientific">Streptomyces koelreuteriae</name>
    <dbReference type="NCBI Taxonomy" id="2838015"/>
    <lineage>
        <taxon>Bacteria</taxon>
        <taxon>Bacillati</taxon>
        <taxon>Actinomycetota</taxon>
        <taxon>Actinomycetes</taxon>
        <taxon>Kitasatosporales</taxon>
        <taxon>Streptomycetaceae</taxon>
        <taxon>Streptomyces</taxon>
    </lineage>
</organism>
<reference evidence="3" key="1">
    <citation type="submission" date="2021-05" db="EMBL/GenBank/DDBJ databases">
        <title>Direct Submission.</title>
        <authorList>
            <person name="Li K."/>
            <person name="Gao J."/>
        </authorList>
    </citation>
    <scope>NUCLEOTIDE SEQUENCE [LARGE SCALE GENOMIC DNA]</scope>
    <source>
        <strain evidence="3">MG62</strain>
    </source>
</reference>
<feature type="compositionally biased region" description="Gly residues" evidence="1">
    <location>
        <begin position="244"/>
        <end position="254"/>
    </location>
</feature>
<dbReference type="PRINTS" id="PR00364">
    <property type="entry name" value="DISEASERSIST"/>
</dbReference>
<proteinExistence type="predicted"/>
<gene>
    <name evidence="2" type="ORF">KJK29_17565</name>
</gene>
<accession>A0ABX8FTC9</accession>
<keyword evidence="3" id="KW-1185">Reference proteome</keyword>
<evidence type="ECO:0000313" key="3">
    <source>
        <dbReference type="Proteomes" id="UP000679629"/>
    </source>
</evidence>
<evidence type="ECO:0000313" key="2">
    <source>
        <dbReference type="EMBL" id="QWB24257.1"/>
    </source>
</evidence>
<dbReference type="PANTHER" id="PTHR47691">
    <property type="entry name" value="REGULATOR-RELATED"/>
    <property type="match status" value="1"/>
</dbReference>
<sequence>MLSDLPDIPDEFIGRGAELDRLADALERRRRLVTLTGVGGVGKSRLALHAAHAVRGDRRREVIWAALWPLRDDRLLTATVADAAGFADHTAGMPLDALCVWLGDKDAVLVLDSCEHLLSSCRHLVAHLLMTCPSLTVLATSRAPLEVPGELLVTVGPLPAATDGTTLLRRRAAAAGAPLTDPADLETAGRLCAWLEGIPLALELVAGHLGQRTITIAEVERTLRSRLALNAVGLDATGRVSEGRGAGGRGAGGRGAEDRIAEGRGTDGRVVGPARHLTMRTTIGWSHELCVPVERLLWARLSVFRGVVGHEAVRAVCGGGPLDGAGLEAALSGLVAKSVLSLGAEGYRMLDTVREYGRMWLDEAGATPEIADRHAEHFLRLARDAHDDWPGPRQASRYREIGRVHADLCAALDHLLATRPGAALDLSGLVAFFWSCCGHLREAAHYVEAALRAAREPGTARIRARWALGVAHVLRGEYEAAGGLVAAGRAEAAGRQDVEGLLRISYLEGLIHLLRGRPLTARWLVDGVLDLAQGPAFASQGRIMCRLVRIFALTAEGRLEHSRREAEELYAQCVAHGEWWTRSYAAYQLALISVFEGRTEEAAAHTRSMLEGKRRLGDSFGVALGLDLLASVLAAQGAAESAVTALGAGEAYWSAVGHPQRGTPEMRHVRDRGELTARRLLGDSGYDEVLRRAALRDPESVLRDLLDGSGRSR</sequence>
<protein>
    <submittedName>
        <fullName evidence="2">Regulator</fullName>
    </submittedName>
</protein>
<feature type="compositionally biased region" description="Basic and acidic residues" evidence="1">
    <location>
        <begin position="255"/>
        <end position="267"/>
    </location>
</feature>
<dbReference type="PANTHER" id="PTHR47691:SF3">
    <property type="entry name" value="HTH-TYPE TRANSCRIPTIONAL REGULATOR RV0890C-RELATED"/>
    <property type="match status" value="1"/>
</dbReference>
<dbReference type="Gene3D" id="3.40.50.300">
    <property type="entry name" value="P-loop containing nucleotide triphosphate hydrolases"/>
    <property type="match status" value="1"/>
</dbReference>
<dbReference type="SUPFAM" id="SSF52540">
    <property type="entry name" value="P-loop containing nucleoside triphosphate hydrolases"/>
    <property type="match status" value="1"/>
</dbReference>
<evidence type="ECO:0000256" key="1">
    <source>
        <dbReference type="SAM" id="MobiDB-lite"/>
    </source>
</evidence>
<feature type="region of interest" description="Disordered" evidence="1">
    <location>
        <begin position="242"/>
        <end position="267"/>
    </location>
</feature>